<sequence length="78" mass="8989">MLALAASLLSKQEKQRTRCLWVKWYYLIITQQPKLFLTEALARPSSKRRKTVDYTTILDATSAAATVHLSRTMTPEFE</sequence>
<reference evidence="1" key="1">
    <citation type="journal article" date="2022" name="bioRxiv">
        <title>Sequencing and chromosome-scale assembly of the giantPleurodeles waltlgenome.</title>
        <authorList>
            <person name="Brown T."/>
            <person name="Elewa A."/>
            <person name="Iarovenko S."/>
            <person name="Subramanian E."/>
            <person name="Araus A.J."/>
            <person name="Petzold A."/>
            <person name="Susuki M."/>
            <person name="Suzuki K.-i.T."/>
            <person name="Hayashi T."/>
            <person name="Toyoda A."/>
            <person name="Oliveira C."/>
            <person name="Osipova E."/>
            <person name="Leigh N.D."/>
            <person name="Simon A."/>
            <person name="Yun M.H."/>
        </authorList>
    </citation>
    <scope>NUCLEOTIDE SEQUENCE</scope>
    <source>
        <strain evidence="1">20211129_DDA</strain>
        <tissue evidence="1">Liver</tissue>
    </source>
</reference>
<comment type="caution">
    <text evidence="1">The sequence shown here is derived from an EMBL/GenBank/DDBJ whole genome shotgun (WGS) entry which is preliminary data.</text>
</comment>
<proteinExistence type="predicted"/>
<organism evidence="1 2">
    <name type="scientific">Pleurodeles waltl</name>
    <name type="common">Iberian ribbed newt</name>
    <dbReference type="NCBI Taxonomy" id="8319"/>
    <lineage>
        <taxon>Eukaryota</taxon>
        <taxon>Metazoa</taxon>
        <taxon>Chordata</taxon>
        <taxon>Craniata</taxon>
        <taxon>Vertebrata</taxon>
        <taxon>Euteleostomi</taxon>
        <taxon>Amphibia</taxon>
        <taxon>Batrachia</taxon>
        <taxon>Caudata</taxon>
        <taxon>Salamandroidea</taxon>
        <taxon>Salamandridae</taxon>
        <taxon>Pleurodelinae</taxon>
        <taxon>Pleurodeles</taxon>
    </lineage>
</organism>
<evidence type="ECO:0000313" key="1">
    <source>
        <dbReference type="EMBL" id="KAJ1199027.1"/>
    </source>
</evidence>
<keyword evidence="2" id="KW-1185">Reference proteome</keyword>
<protein>
    <recommendedName>
        <fullName evidence="3">Secreted protein</fullName>
    </recommendedName>
</protein>
<evidence type="ECO:0008006" key="3">
    <source>
        <dbReference type="Google" id="ProtNLM"/>
    </source>
</evidence>
<name>A0AAV7VCE7_PLEWA</name>
<dbReference type="AlphaFoldDB" id="A0AAV7VCE7"/>
<gene>
    <name evidence="1" type="ORF">NDU88_002865</name>
</gene>
<dbReference type="Proteomes" id="UP001066276">
    <property type="component" value="Chromosome 2_1"/>
</dbReference>
<evidence type="ECO:0000313" key="2">
    <source>
        <dbReference type="Proteomes" id="UP001066276"/>
    </source>
</evidence>
<dbReference type="EMBL" id="JANPWB010000003">
    <property type="protein sequence ID" value="KAJ1199027.1"/>
    <property type="molecule type" value="Genomic_DNA"/>
</dbReference>
<accession>A0AAV7VCE7</accession>